<evidence type="ECO:0000256" key="4">
    <source>
        <dbReference type="ARBA" id="ARBA00022692"/>
    </source>
</evidence>
<dbReference type="InterPro" id="IPR003010">
    <property type="entry name" value="C-N_Hydrolase"/>
</dbReference>
<keyword evidence="10" id="KW-0449">Lipoprotein</keyword>
<keyword evidence="7 8" id="KW-0012">Acyltransferase</keyword>
<comment type="caution">
    <text evidence="10">The sequence shown here is derived from an EMBL/GenBank/DDBJ whole genome shotgun (WGS) entry which is preliminary data.</text>
</comment>
<keyword evidence="6 8" id="KW-0472">Membrane</keyword>
<dbReference type="NCBIfam" id="TIGR00546">
    <property type="entry name" value="lnt"/>
    <property type="match status" value="1"/>
</dbReference>
<comment type="function">
    <text evidence="8">Catalyzes the phospholipid dependent N-acylation of the N-terminal cysteine of apolipoprotein, the last step in lipoprotein maturation.</text>
</comment>
<evidence type="ECO:0000313" key="10">
    <source>
        <dbReference type="EMBL" id="HGU41291.1"/>
    </source>
</evidence>
<dbReference type="SUPFAM" id="SSF56317">
    <property type="entry name" value="Carbon-nitrogen hydrolase"/>
    <property type="match status" value="1"/>
</dbReference>
<evidence type="ECO:0000256" key="8">
    <source>
        <dbReference type="HAMAP-Rule" id="MF_01148"/>
    </source>
</evidence>
<evidence type="ECO:0000256" key="1">
    <source>
        <dbReference type="ARBA" id="ARBA00004651"/>
    </source>
</evidence>
<dbReference type="GO" id="GO:0005886">
    <property type="term" value="C:plasma membrane"/>
    <property type="evidence" value="ECO:0007669"/>
    <property type="project" value="UniProtKB-SubCell"/>
</dbReference>
<organism evidence="10">
    <name type="scientific">Fervidobacterium thailandense</name>
    <dbReference type="NCBI Taxonomy" id="1008305"/>
    <lineage>
        <taxon>Bacteria</taxon>
        <taxon>Thermotogati</taxon>
        <taxon>Thermotogota</taxon>
        <taxon>Thermotogae</taxon>
        <taxon>Thermotogales</taxon>
        <taxon>Fervidobacteriaceae</taxon>
        <taxon>Fervidobacterium</taxon>
    </lineage>
</organism>
<dbReference type="InterPro" id="IPR036526">
    <property type="entry name" value="C-N_Hydrolase_sf"/>
</dbReference>
<dbReference type="GO" id="GO:0042158">
    <property type="term" value="P:lipoprotein biosynthetic process"/>
    <property type="evidence" value="ECO:0007669"/>
    <property type="project" value="UniProtKB-UniRule"/>
</dbReference>
<dbReference type="GO" id="GO:0016410">
    <property type="term" value="F:N-acyltransferase activity"/>
    <property type="evidence" value="ECO:0007669"/>
    <property type="project" value="UniProtKB-UniRule"/>
</dbReference>
<dbReference type="UniPathway" id="UPA00666"/>
<dbReference type="Pfam" id="PF00795">
    <property type="entry name" value="CN_hydrolase"/>
    <property type="match status" value="1"/>
</dbReference>
<dbReference type="AlphaFoldDB" id="A0A7C5VM14"/>
<keyword evidence="5 8" id="KW-1133">Transmembrane helix</keyword>
<gene>
    <name evidence="8 10" type="primary">lnt</name>
    <name evidence="10" type="ORF">ENT77_08935</name>
</gene>
<keyword evidence="4 8" id="KW-0812">Transmembrane</keyword>
<comment type="similarity">
    <text evidence="8">Belongs to the CN hydrolase family. Apolipoprotein N-acyltransferase subfamily.</text>
</comment>
<feature type="transmembrane region" description="Helical" evidence="8">
    <location>
        <begin position="20"/>
        <end position="39"/>
    </location>
</feature>
<evidence type="ECO:0000256" key="5">
    <source>
        <dbReference type="ARBA" id="ARBA00022989"/>
    </source>
</evidence>
<dbReference type="PANTHER" id="PTHR38686">
    <property type="entry name" value="APOLIPOPROTEIN N-ACYLTRANSFERASE"/>
    <property type="match status" value="1"/>
</dbReference>
<feature type="transmembrane region" description="Helical" evidence="8">
    <location>
        <begin position="46"/>
        <end position="67"/>
    </location>
</feature>
<keyword evidence="3 8" id="KW-0808">Transferase</keyword>
<feature type="transmembrane region" description="Helical" evidence="8">
    <location>
        <begin position="119"/>
        <end position="138"/>
    </location>
</feature>
<dbReference type="PANTHER" id="PTHR38686:SF1">
    <property type="entry name" value="APOLIPOPROTEIN N-ACYLTRANSFERASE"/>
    <property type="match status" value="1"/>
</dbReference>
<proteinExistence type="inferred from homology"/>
<feature type="transmembrane region" description="Helical" evidence="8">
    <location>
        <begin position="463"/>
        <end position="482"/>
    </location>
</feature>
<keyword evidence="2 8" id="KW-1003">Cell membrane</keyword>
<evidence type="ECO:0000259" key="9">
    <source>
        <dbReference type="PROSITE" id="PS50263"/>
    </source>
</evidence>
<feature type="transmembrane region" description="Helical" evidence="8">
    <location>
        <begin position="158"/>
        <end position="178"/>
    </location>
</feature>
<dbReference type="InterPro" id="IPR045378">
    <property type="entry name" value="LNT_N"/>
</dbReference>
<dbReference type="EMBL" id="DSZY01000046">
    <property type="protein sequence ID" value="HGU41291.1"/>
    <property type="molecule type" value="Genomic_DNA"/>
</dbReference>
<dbReference type="HAMAP" id="MF_01148">
    <property type="entry name" value="Lnt"/>
    <property type="match status" value="1"/>
</dbReference>
<dbReference type="InterPro" id="IPR004563">
    <property type="entry name" value="Apolipo_AcylTrfase"/>
</dbReference>
<protein>
    <recommendedName>
        <fullName evidence="8">Apolipoprotein N-acyltransferase</fullName>
        <shortName evidence="8">ALP N-acyltransferase</shortName>
        <ecNumber evidence="8">2.3.1.269</ecNumber>
    </recommendedName>
</protein>
<dbReference type="EC" id="2.3.1.269" evidence="8"/>
<evidence type="ECO:0000256" key="7">
    <source>
        <dbReference type="ARBA" id="ARBA00023315"/>
    </source>
</evidence>
<comment type="pathway">
    <text evidence="8">Protein modification; lipoprotein biosynthesis (N-acyl transfer).</text>
</comment>
<dbReference type="CDD" id="cd07571">
    <property type="entry name" value="ALP_N-acyl_transferase"/>
    <property type="match status" value="1"/>
</dbReference>
<comment type="catalytic activity">
    <reaction evidence="8">
        <text>N-terminal S-1,2-diacyl-sn-glyceryl-L-cysteinyl-[lipoprotein] + a glycerophospholipid = N-acyl-S-1,2-diacyl-sn-glyceryl-L-cysteinyl-[lipoprotein] + a 2-acyl-sn-glycero-3-phospholipid + H(+)</text>
        <dbReference type="Rhea" id="RHEA:48228"/>
        <dbReference type="Rhea" id="RHEA-COMP:14681"/>
        <dbReference type="Rhea" id="RHEA-COMP:14684"/>
        <dbReference type="ChEBI" id="CHEBI:15378"/>
        <dbReference type="ChEBI" id="CHEBI:136912"/>
        <dbReference type="ChEBI" id="CHEBI:140656"/>
        <dbReference type="ChEBI" id="CHEBI:140657"/>
        <dbReference type="ChEBI" id="CHEBI:140660"/>
        <dbReference type="EC" id="2.3.1.269"/>
    </reaction>
</comment>
<comment type="subcellular location">
    <subcellularLocation>
        <location evidence="1 8">Cell membrane</location>
        <topology evidence="1 8">Multi-pass membrane protein</topology>
    </subcellularLocation>
</comment>
<accession>A0A7C5VM14</accession>
<dbReference type="PROSITE" id="PS50263">
    <property type="entry name" value="CN_HYDROLASE"/>
    <property type="match status" value="1"/>
</dbReference>
<evidence type="ECO:0000256" key="6">
    <source>
        <dbReference type="ARBA" id="ARBA00023136"/>
    </source>
</evidence>
<feature type="transmembrane region" description="Helical" evidence="8">
    <location>
        <begin position="87"/>
        <end position="107"/>
    </location>
</feature>
<dbReference type="Pfam" id="PF20154">
    <property type="entry name" value="LNT_N"/>
    <property type="match status" value="1"/>
</dbReference>
<evidence type="ECO:0000256" key="3">
    <source>
        <dbReference type="ARBA" id="ARBA00022679"/>
    </source>
</evidence>
<reference evidence="10" key="1">
    <citation type="journal article" date="2020" name="mSystems">
        <title>Genome- and Community-Level Interaction Insights into Carbon Utilization and Element Cycling Functions of Hydrothermarchaeota in Hydrothermal Sediment.</title>
        <authorList>
            <person name="Zhou Z."/>
            <person name="Liu Y."/>
            <person name="Xu W."/>
            <person name="Pan J."/>
            <person name="Luo Z.H."/>
            <person name="Li M."/>
        </authorList>
    </citation>
    <scope>NUCLEOTIDE SEQUENCE [LARGE SCALE GENOMIC DNA]</scope>
    <source>
        <strain evidence="10">SpSt-609</strain>
    </source>
</reference>
<sequence>MIEALLNVLISAALLTLSMPGYVDGVLAFVSLIGLFFALERKGPVASALLSFVFFFVFTFLNFHFLIDVLVKGMPSLFGSFSPSAGFFVYLLFCTLEALPFLVFGFLYGLWHEKIRFRFLQPLFVASLYVVAEFLRGIGDLGFTGGRISEGFYTYTGLLQLLPLTGSFGLIFLIVALNHEFYTILRQDNHRLPVIVAILGFVLLTNNLVERVLPKSVGEKPVVIAQTDVPQSVKYSPNKEQVLSYLLNNFSGIEDHLIVFPEATFPDIDIRNTEIEKKLIEKFGKSILIIGYPTAQEEQFFNSLHLYEQGKYSGRYDKIILFPFVEKLPYPKLFGFLSFLKGVTYFTPGTLKTFDISGYGNVGVQICFESYFPHLSRSMAQKAEFLIISTNDGWYRSKIALKQHFAQIVFRAVETRRDIVQVSNTGLSGMANRYGHTIMLPYGTISRIIYVTPNKTITPYTKFGDYVVVVALSIIVLSAVTAKRKRGMFV</sequence>
<feature type="transmembrane region" description="Helical" evidence="8">
    <location>
        <begin position="190"/>
        <end position="209"/>
    </location>
</feature>
<name>A0A7C5VM14_9BACT</name>
<feature type="domain" description="CN hydrolase" evidence="9">
    <location>
        <begin position="225"/>
        <end position="455"/>
    </location>
</feature>
<evidence type="ECO:0000256" key="2">
    <source>
        <dbReference type="ARBA" id="ARBA00022475"/>
    </source>
</evidence>
<dbReference type="Gene3D" id="3.60.110.10">
    <property type="entry name" value="Carbon-nitrogen hydrolase"/>
    <property type="match status" value="1"/>
</dbReference>